<reference evidence="1" key="1">
    <citation type="submission" date="2021-01" db="EMBL/GenBank/DDBJ databases">
        <authorList>
            <consortium name="Genoscope - CEA"/>
            <person name="William W."/>
        </authorList>
    </citation>
    <scope>NUCLEOTIDE SEQUENCE</scope>
</reference>
<name>A0A8S1MF72_9CILI</name>
<accession>A0A8S1MF72</accession>
<proteinExistence type="predicted"/>
<organism evidence="1 2">
    <name type="scientific">Paramecium sonneborni</name>
    <dbReference type="NCBI Taxonomy" id="65129"/>
    <lineage>
        <taxon>Eukaryota</taxon>
        <taxon>Sar</taxon>
        <taxon>Alveolata</taxon>
        <taxon>Ciliophora</taxon>
        <taxon>Intramacronucleata</taxon>
        <taxon>Oligohymenophorea</taxon>
        <taxon>Peniculida</taxon>
        <taxon>Parameciidae</taxon>
        <taxon>Paramecium</taxon>
    </lineage>
</organism>
<dbReference type="AlphaFoldDB" id="A0A8S1MF72"/>
<evidence type="ECO:0000313" key="1">
    <source>
        <dbReference type="EMBL" id="CAD8077041.1"/>
    </source>
</evidence>
<keyword evidence="2" id="KW-1185">Reference proteome</keyword>
<comment type="caution">
    <text evidence="1">The sequence shown here is derived from an EMBL/GenBank/DDBJ whole genome shotgun (WGS) entry which is preliminary data.</text>
</comment>
<protein>
    <submittedName>
        <fullName evidence="1">Uncharacterized protein</fullName>
    </submittedName>
</protein>
<dbReference type="Proteomes" id="UP000692954">
    <property type="component" value="Unassembled WGS sequence"/>
</dbReference>
<gene>
    <name evidence="1" type="ORF">PSON_ATCC_30995.1.T0350297</name>
</gene>
<dbReference type="EMBL" id="CAJJDN010000035">
    <property type="protein sequence ID" value="CAD8077041.1"/>
    <property type="molecule type" value="Genomic_DNA"/>
</dbReference>
<evidence type="ECO:0000313" key="2">
    <source>
        <dbReference type="Proteomes" id="UP000692954"/>
    </source>
</evidence>
<sequence length="65" mass="7901">MRIGIQIVNQYKYDILIILIRKVDLSKYFHIYLILNQRLYVLIIFNKSLIIEFINKKTIKKIDDS</sequence>